<reference evidence="7 8" key="1">
    <citation type="journal article" date="2006" name="Proc. Natl. Acad. Sci. U.S.A.">
        <title>Genomic analysis of the uncultivated marine crenarchaeote Cenarchaeum symbiosum.</title>
        <authorList>
            <person name="Hallam S.J."/>
            <person name="Konstantinidis K.T."/>
            <person name="Putnam N."/>
            <person name="Schleper C."/>
            <person name="Watanabe Y."/>
            <person name="Sugahara J."/>
            <person name="Preston C."/>
            <person name="de la Torre J."/>
            <person name="Richardson P.M."/>
            <person name="DeLong E.F."/>
        </authorList>
    </citation>
    <scope>NUCLEOTIDE SEQUENCE [LARGE SCALE GENOMIC DNA]</scope>
    <source>
        <strain evidence="8">A</strain>
    </source>
</reference>
<proteinExistence type="inferred from homology"/>
<dbReference type="Pfam" id="PF02086">
    <property type="entry name" value="MethyltransfD12"/>
    <property type="match status" value="1"/>
</dbReference>
<dbReference type="PANTHER" id="PTHR30481:SF3">
    <property type="entry name" value="DNA ADENINE METHYLASE"/>
    <property type="match status" value="1"/>
</dbReference>
<evidence type="ECO:0000256" key="2">
    <source>
        <dbReference type="ARBA" id="ARBA00011900"/>
    </source>
</evidence>
<dbReference type="STRING" id="414004.CENSYa_0628"/>
<sequence>MQSTIPQSGPVRAAQPRIIPPIKIQGIKSKLVPFIRENARWDGKGRWFEPFLGSGVVLFNIQPGRAAASDHNPHIAGFYQGISRGTITHHAVRRYLEKEGQRLAKEGGAYYYEIRDRFNSSHDPLDFLFLNRAGFNGLVRFNSKGGYNTPFCKKPGRFSKAYITKIVNQVYAVERLIRDNKWCFETADWRGALEGMRDNDFAYLDPPYYGRHANYYDTWSESDMADLAGFLIDRGTRFALSLWYENKYRRNDTIDRYFSGFAIHKHEHFYHLGSTENLRNSMVEALITG</sequence>
<dbReference type="GO" id="GO:0009007">
    <property type="term" value="F:site-specific DNA-methyltransferase (adenine-specific) activity"/>
    <property type="evidence" value="ECO:0007669"/>
    <property type="project" value="UniProtKB-EC"/>
</dbReference>
<dbReference type="SUPFAM" id="SSF53335">
    <property type="entry name" value="S-adenosyl-L-methionine-dependent methyltransferases"/>
    <property type="match status" value="1"/>
</dbReference>
<evidence type="ECO:0000256" key="3">
    <source>
        <dbReference type="ARBA" id="ARBA00022603"/>
    </source>
</evidence>
<evidence type="ECO:0000256" key="4">
    <source>
        <dbReference type="ARBA" id="ARBA00022679"/>
    </source>
</evidence>
<dbReference type="GO" id="GO:1904047">
    <property type="term" value="F:S-adenosyl-L-methionine binding"/>
    <property type="evidence" value="ECO:0007669"/>
    <property type="project" value="TreeGrafter"/>
</dbReference>
<dbReference type="EC" id="2.1.1.72" evidence="2"/>
<dbReference type="PROSITE" id="PS00092">
    <property type="entry name" value="N6_MTASE"/>
    <property type="match status" value="1"/>
</dbReference>
<dbReference type="InterPro" id="IPR002052">
    <property type="entry name" value="DNA_methylase_N6_adenine_CS"/>
</dbReference>
<accession>A0RV94</accession>
<evidence type="ECO:0000256" key="6">
    <source>
        <dbReference type="ARBA" id="ARBA00047942"/>
    </source>
</evidence>
<dbReference type="HOGENOM" id="CLU_063430_3_0_2"/>
<evidence type="ECO:0000313" key="7">
    <source>
        <dbReference type="EMBL" id="ABK77261.1"/>
    </source>
</evidence>
<dbReference type="KEGG" id="csy:CENSYa_0628"/>
<dbReference type="InterPro" id="IPR012263">
    <property type="entry name" value="M_m6A_EcoRV"/>
</dbReference>
<dbReference type="Gene3D" id="1.10.1020.10">
    <property type="entry name" value="Adenine-specific Methyltransferase, Domain 2"/>
    <property type="match status" value="1"/>
</dbReference>
<evidence type="ECO:0000313" key="8">
    <source>
        <dbReference type="Proteomes" id="UP000000758"/>
    </source>
</evidence>
<dbReference type="REBASE" id="14167">
    <property type="entry name" value="M.CsyAORF628P"/>
</dbReference>
<name>A0RV94_CENSY</name>
<dbReference type="InterPro" id="IPR012327">
    <property type="entry name" value="MeTrfase_D12"/>
</dbReference>
<protein>
    <recommendedName>
        <fullName evidence="2">site-specific DNA-methyltransferase (adenine-specific)</fullName>
        <ecNumber evidence="2">2.1.1.72</ecNumber>
    </recommendedName>
</protein>
<keyword evidence="8" id="KW-1185">Reference proteome</keyword>
<evidence type="ECO:0000256" key="5">
    <source>
        <dbReference type="ARBA" id="ARBA00022691"/>
    </source>
</evidence>
<dbReference type="InterPro" id="IPR023095">
    <property type="entry name" value="Ade_MeTrfase_dom_2"/>
</dbReference>
<dbReference type="PANTHER" id="PTHR30481">
    <property type="entry name" value="DNA ADENINE METHYLASE"/>
    <property type="match status" value="1"/>
</dbReference>
<keyword evidence="5" id="KW-0949">S-adenosyl-L-methionine</keyword>
<dbReference type="GO" id="GO:0009307">
    <property type="term" value="P:DNA restriction-modification system"/>
    <property type="evidence" value="ECO:0007669"/>
    <property type="project" value="InterPro"/>
</dbReference>
<organism evidence="7 8">
    <name type="scientific">Cenarchaeum symbiosum (strain A)</name>
    <dbReference type="NCBI Taxonomy" id="414004"/>
    <lineage>
        <taxon>Archaea</taxon>
        <taxon>Nitrososphaerota</taxon>
        <taxon>Candidatus Cenarchaeales</taxon>
        <taxon>Candidatus Cenarchaeaceae</taxon>
        <taxon>Candidatus Cenarchaeum</taxon>
    </lineage>
</organism>
<evidence type="ECO:0000256" key="1">
    <source>
        <dbReference type="ARBA" id="ARBA00006594"/>
    </source>
</evidence>
<dbReference type="NCBIfam" id="TIGR00571">
    <property type="entry name" value="dam"/>
    <property type="match status" value="1"/>
</dbReference>
<dbReference type="GO" id="GO:0006298">
    <property type="term" value="P:mismatch repair"/>
    <property type="evidence" value="ECO:0007669"/>
    <property type="project" value="TreeGrafter"/>
</dbReference>
<gene>
    <name evidence="7" type="ordered locus">CENSYa_0628</name>
</gene>
<dbReference type="PRINTS" id="PR00505">
    <property type="entry name" value="D12N6MTFRASE"/>
</dbReference>
<dbReference type="GO" id="GO:0032259">
    <property type="term" value="P:methylation"/>
    <property type="evidence" value="ECO:0007669"/>
    <property type="project" value="UniProtKB-KW"/>
</dbReference>
<keyword evidence="4 7" id="KW-0808">Transferase</keyword>
<comment type="catalytic activity">
    <reaction evidence="6">
        <text>a 2'-deoxyadenosine in DNA + S-adenosyl-L-methionine = an N(6)-methyl-2'-deoxyadenosine in DNA + S-adenosyl-L-homocysteine + H(+)</text>
        <dbReference type="Rhea" id="RHEA:15197"/>
        <dbReference type="Rhea" id="RHEA-COMP:12418"/>
        <dbReference type="Rhea" id="RHEA-COMP:12419"/>
        <dbReference type="ChEBI" id="CHEBI:15378"/>
        <dbReference type="ChEBI" id="CHEBI:57856"/>
        <dbReference type="ChEBI" id="CHEBI:59789"/>
        <dbReference type="ChEBI" id="CHEBI:90615"/>
        <dbReference type="ChEBI" id="CHEBI:90616"/>
        <dbReference type="EC" id="2.1.1.72"/>
    </reaction>
</comment>
<dbReference type="Proteomes" id="UP000000758">
    <property type="component" value="Chromosome"/>
</dbReference>
<dbReference type="Gene3D" id="3.40.50.150">
    <property type="entry name" value="Vaccinia Virus protein VP39"/>
    <property type="match status" value="1"/>
</dbReference>
<keyword evidence="3 7" id="KW-0489">Methyltransferase</keyword>
<dbReference type="PIRSF" id="PIRSF000398">
    <property type="entry name" value="M_m6A_EcoRV"/>
    <property type="match status" value="1"/>
</dbReference>
<dbReference type="GO" id="GO:0043565">
    <property type="term" value="F:sequence-specific DNA binding"/>
    <property type="evidence" value="ECO:0007669"/>
    <property type="project" value="TreeGrafter"/>
</dbReference>
<dbReference type="EMBL" id="DP000238">
    <property type="protein sequence ID" value="ABK77261.1"/>
    <property type="molecule type" value="Genomic_DNA"/>
</dbReference>
<dbReference type="InterPro" id="IPR029063">
    <property type="entry name" value="SAM-dependent_MTases_sf"/>
</dbReference>
<dbReference type="EnsemblBacteria" id="ABK77261">
    <property type="protein sequence ID" value="ABK77261"/>
    <property type="gene ID" value="CENSYa_0628"/>
</dbReference>
<dbReference type="AlphaFoldDB" id="A0RV94"/>
<comment type="similarity">
    <text evidence="1">Belongs to the N(4)/N(6)-methyltransferase family.</text>
</comment>